<dbReference type="Pfam" id="PF05258">
    <property type="entry name" value="DciA"/>
    <property type="match status" value="1"/>
</dbReference>
<sequence length="169" mass="18361">MTKDRSRGTTRGFARAVTLMQTRIRTATESRGFAVSRVITHWEDIVGSGIAGIARPVNISYGREGMGATLTLLTTGAQAPMLEMQKEQILNKVNSCYGYRAISRIRITQTAPTGFAEGQVQFKQKTKTVAAPDPVVVKEAKSMGESVGNDDLRLALESLATNVLSKRKT</sequence>
<accession>A0ABX0VVC7</accession>
<dbReference type="InterPro" id="IPR010593">
    <property type="entry name" value="DUF1159"/>
</dbReference>
<dbReference type="RefSeq" id="WP_167636494.1">
    <property type="nucleotide sequence ID" value="NZ_JAATOP010000002.1"/>
</dbReference>
<organism evidence="1 2">
    <name type="scientific">Marivivens donghaensis</name>
    <dbReference type="NCBI Taxonomy" id="1699413"/>
    <lineage>
        <taxon>Bacteria</taxon>
        <taxon>Pseudomonadati</taxon>
        <taxon>Pseudomonadota</taxon>
        <taxon>Alphaproteobacteria</taxon>
        <taxon>Rhodobacterales</taxon>
        <taxon>Paracoccaceae</taxon>
        <taxon>Marivivens group</taxon>
        <taxon>Marivivens</taxon>
    </lineage>
</organism>
<dbReference type="PIRSF" id="PIRSF032064">
    <property type="entry name" value="UCP032064"/>
    <property type="match status" value="1"/>
</dbReference>
<name>A0ABX0VVC7_9RHOB</name>
<dbReference type="InterPro" id="IPR007922">
    <property type="entry name" value="DciA-like"/>
</dbReference>
<reference evidence="1 2" key="1">
    <citation type="submission" date="2020-03" db="EMBL/GenBank/DDBJ databases">
        <title>Bacterial isolates of synthetic phycosphere.</title>
        <authorList>
            <person name="Fu H."/>
            <person name="Moran M.A."/>
        </authorList>
    </citation>
    <scope>NUCLEOTIDE SEQUENCE [LARGE SCALE GENOMIC DNA]</scope>
    <source>
        <strain evidence="1 2">HF1</strain>
    </source>
</reference>
<evidence type="ECO:0000313" key="1">
    <source>
        <dbReference type="EMBL" id="NIY71568.1"/>
    </source>
</evidence>
<dbReference type="EMBL" id="JAATOP010000002">
    <property type="protein sequence ID" value="NIY71568.1"/>
    <property type="molecule type" value="Genomic_DNA"/>
</dbReference>
<proteinExistence type="predicted"/>
<dbReference type="Proteomes" id="UP000709466">
    <property type="component" value="Unassembled WGS sequence"/>
</dbReference>
<protein>
    <submittedName>
        <fullName evidence="1">DUF721 domain-containing protein</fullName>
    </submittedName>
</protein>
<comment type="caution">
    <text evidence="1">The sequence shown here is derived from an EMBL/GenBank/DDBJ whole genome shotgun (WGS) entry which is preliminary data.</text>
</comment>
<gene>
    <name evidence="1" type="ORF">HCZ30_03870</name>
</gene>
<keyword evidence="2" id="KW-1185">Reference proteome</keyword>
<evidence type="ECO:0000313" key="2">
    <source>
        <dbReference type="Proteomes" id="UP000709466"/>
    </source>
</evidence>